<dbReference type="Proteomes" id="UP000309661">
    <property type="component" value="Segment"/>
</dbReference>
<feature type="compositionally biased region" description="Low complexity" evidence="1">
    <location>
        <begin position="108"/>
        <end position="123"/>
    </location>
</feature>
<sequence length="796" mass="84208">MAITTKIIVQQILNIDDTKATASKFPRYTVTLGNSISSITANELVSSIEAAAKSAAAAKDSEIAAKTSELNAKNSEQKAAISAGASEASATQSATSATQSATSATKSAESAAAAKTSETNAKSSETKAKTSETNAKASETKAKTSETNAKASEDKAKASETNAAASAAAAKISETNAKISETNAAASAADSKGFRDEAETFARQAATSASAAKVSETNAKASETKAKASETKAKASETNAASSATSASQSVTTIQGLKSDVEQLKSDTQAIKNSAVTETTAIKADVAQLKTDTQGIKNSAITETTTLKNQAANSATSAANSATEAGKQATNAANSANTAKTEADRSKTEADRSEAAANSTPDIQPLPDVWIPFNDSLDMITGFAPGYKKITVGDEEITLPSDKIVSFTRASTATYINKSGVLTVAGIDEPRFEKDGLLIEGQRTNYHLNSLTPSKWGATTSVTITESGVDEFGFTYGRFQIKDEKIGTNTAMNIAAISGGRGVDVTGTEKYVTTSCRVKSDSANIQCRIRFERYDGSAYFYLADAYLNITDMSIRKTGVGAARITARAEKESNGWIYFEVTYQSEAIDNMVGSQIQIAPPVSPGTYSGGEYLQVATPQVEGGACASSFIITEATPVTRASDMVTLPIKNNLYNLPFTVLVEAHKNWSITPNAAPRVFDTSGHQTGAAIILAFGSAEGDNDGFPYCDIGKSNRRVYENAKLKKMIMGMRVKSDYNTCCVSNARISSETKTEWRYIQSTATIRIGGQTTTGERHLFGHVRNFRIWHKELTDRQMKEYV</sequence>
<feature type="compositionally biased region" description="Low complexity" evidence="1">
    <location>
        <begin position="206"/>
        <end position="221"/>
    </location>
</feature>
<protein>
    <submittedName>
        <fullName evidence="2">Putative tail fiber protein</fullName>
    </submittedName>
</protein>
<accession>A0A3P4A712</accession>
<dbReference type="Gene3D" id="1.20.5.1700">
    <property type="match status" value="1"/>
</dbReference>
<name>A0A3P4A712_9CAUD</name>
<gene>
    <name evidence="2" type="ORF">MAR004NP2_00160</name>
</gene>
<feature type="region of interest" description="Disordered" evidence="1">
    <location>
        <begin position="108"/>
        <end position="159"/>
    </location>
</feature>
<reference evidence="2 3" key="1">
    <citation type="submission" date="2018-10" db="EMBL/GenBank/DDBJ databases">
        <authorList>
            <person name="Redgwell R T."/>
            <person name="Michniewski S."/>
            <person name="Millard A."/>
        </authorList>
    </citation>
    <scope>NUCLEOTIDE SEQUENCE [LARGE SCALE GENOMIC DNA]</scope>
    <source>
        <strain evidence="2 3">Escherichia virus vB_Eco_mar004NP2</strain>
    </source>
</reference>
<evidence type="ECO:0000313" key="3">
    <source>
        <dbReference type="Proteomes" id="UP000309661"/>
    </source>
</evidence>
<proteinExistence type="predicted"/>
<feature type="compositionally biased region" description="Low complexity" evidence="1">
    <location>
        <begin position="318"/>
        <end position="340"/>
    </location>
</feature>
<feature type="region of interest" description="Disordered" evidence="1">
    <location>
        <begin position="318"/>
        <end position="368"/>
    </location>
</feature>
<dbReference type="EMBL" id="LR027384">
    <property type="protein sequence ID" value="VCU43554.1"/>
    <property type="molecule type" value="Genomic_DNA"/>
</dbReference>
<evidence type="ECO:0000313" key="2">
    <source>
        <dbReference type="EMBL" id="VCU43554.1"/>
    </source>
</evidence>
<feature type="region of interest" description="Disordered" evidence="1">
    <location>
        <begin position="83"/>
        <end position="102"/>
    </location>
</feature>
<feature type="compositionally biased region" description="Low complexity" evidence="1">
    <location>
        <begin position="236"/>
        <end position="253"/>
    </location>
</feature>
<feature type="compositionally biased region" description="Basic and acidic residues" evidence="1">
    <location>
        <begin position="222"/>
        <end position="235"/>
    </location>
</feature>
<organism evidence="2 3">
    <name type="scientific">Escherichia phage vB_Eco_mar004NP2</name>
    <dbReference type="NCBI Taxonomy" id="2419762"/>
    <lineage>
        <taxon>Viruses</taxon>
        <taxon>Duplodnaviria</taxon>
        <taxon>Heunggongvirae</taxon>
        <taxon>Uroviricota</taxon>
        <taxon>Caudoviricetes</taxon>
        <taxon>Demerecviridae</taxon>
        <taxon>Markadamsvirinae</taxon>
        <taxon>Tequintavirus</taxon>
        <taxon>Tequintavirus mar004NP2</taxon>
    </lineage>
</organism>
<evidence type="ECO:0000256" key="1">
    <source>
        <dbReference type="SAM" id="MobiDB-lite"/>
    </source>
</evidence>
<keyword evidence="3" id="KW-1185">Reference proteome</keyword>
<feature type="region of interest" description="Disordered" evidence="1">
    <location>
        <begin position="206"/>
        <end position="253"/>
    </location>
</feature>
<feature type="compositionally biased region" description="Basic and acidic residues" evidence="1">
    <location>
        <begin position="341"/>
        <end position="354"/>
    </location>
</feature>